<accession>A0ABU2NR87</accession>
<evidence type="ECO:0000313" key="3">
    <source>
        <dbReference type="Proteomes" id="UP001183414"/>
    </source>
</evidence>
<dbReference type="InterPro" id="IPR029063">
    <property type="entry name" value="SAM-dependent_MTases_sf"/>
</dbReference>
<evidence type="ECO:0000259" key="1">
    <source>
        <dbReference type="Pfam" id="PF08241"/>
    </source>
</evidence>
<dbReference type="EMBL" id="JAVREQ010000009">
    <property type="protein sequence ID" value="MDT0379499.1"/>
    <property type="molecule type" value="Genomic_DNA"/>
</dbReference>
<reference evidence="3" key="1">
    <citation type="submission" date="2023-07" db="EMBL/GenBank/DDBJ databases">
        <title>30 novel species of actinomycetes from the DSMZ collection.</title>
        <authorList>
            <person name="Nouioui I."/>
        </authorList>
    </citation>
    <scope>NUCLEOTIDE SEQUENCE [LARGE SCALE GENOMIC DNA]</scope>
    <source>
        <strain evidence="3">DSM 42041</strain>
    </source>
</reference>
<organism evidence="2 3">
    <name type="scientific">Streptomyces hazeniae</name>
    <dbReference type="NCBI Taxonomy" id="3075538"/>
    <lineage>
        <taxon>Bacteria</taxon>
        <taxon>Bacillati</taxon>
        <taxon>Actinomycetota</taxon>
        <taxon>Actinomycetes</taxon>
        <taxon>Kitasatosporales</taxon>
        <taxon>Streptomycetaceae</taxon>
        <taxon>Streptomyces</taxon>
    </lineage>
</organism>
<dbReference type="GO" id="GO:0008168">
    <property type="term" value="F:methyltransferase activity"/>
    <property type="evidence" value="ECO:0007669"/>
    <property type="project" value="UniProtKB-KW"/>
</dbReference>
<keyword evidence="2" id="KW-0489">Methyltransferase</keyword>
<gene>
    <name evidence="2" type="ORF">RM572_12060</name>
</gene>
<keyword evidence="2" id="KW-0808">Transferase</keyword>
<protein>
    <submittedName>
        <fullName evidence="2">Methyltransferase domain-containing protein</fullName>
    </submittedName>
</protein>
<name>A0ABU2NR87_9ACTN</name>
<dbReference type="InterPro" id="IPR013216">
    <property type="entry name" value="Methyltransf_11"/>
</dbReference>
<dbReference type="RefSeq" id="WP_311673303.1">
    <property type="nucleotide sequence ID" value="NZ_JAVREQ010000009.1"/>
</dbReference>
<evidence type="ECO:0000313" key="2">
    <source>
        <dbReference type="EMBL" id="MDT0379499.1"/>
    </source>
</evidence>
<dbReference type="Pfam" id="PF08241">
    <property type="entry name" value="Methyltransf_11"/>
    <property type="match status" value="1"/>
</dbReference>
<comment type="caution">
    <text evidence="2">The sequence shown here is derived from an EMBL/GenBank/DDBJ whole genome shotgun (WGS) entry which is preliminary data.</text>
</comment>
<feature type="domain" description="Methyltransferase type 11" evidence="1">
    <location>
        <begin position="2"/>
        <end position="76"/>
    </location>
</feature>
<dbReference type="SUPFAM" id="SSF53335">
    <property type="entry name" value="S-adenosyl-L-methionine-dependent methyltransferases"/>
    <property type="match status" value="1"/>
</dbReference>
<sequence>MCADPSEPMLRQVGTDPASRLAPLTASAEDIASGRVQLPYQQLDAMWLKETVHHIAEPAPTLTGLAELLAPGGRMLVAMLPATIEYPLFRAALDRFEELQPDPDHVTGHLRAAGLDARLFHVEHELRLDREKYIAMVRARYMSLLSTFSDSEIEAGIEEMRAAHPKPVLVFPDRFAFVLGVKAGGRQ</sequence>
<dbReference type="Gene3D" id="3.40.50.150">
    <property type="entry name" value="Vaccinia Virus protein VP39"/>
    <property type="match status" value="1"/>
</dbReference>
<keyword evidence="3" id="KW-1185">Reference proteome</keyword>
<dbReference type="GO" id="GO:0032259">
    <property type="term" value="P:methylation"/>
    <property type="evidence" value="ECO:0007669"/>
    <property type="project" value="UniProtKB-KW"/>
</dbReference>
<proteinExistence type="predicted"/>
<dbReference type="Proteomes" id="UP001183414">
    <property type="component" value="Unassembled WGS sequence"/>
</dbReference>